<dbReference type="InterPro" id="IPR051997">
    <property type="entry name" value="STK_NEK"/>
</dbReference>
<feature type="region of interest" description="Disordered" evidence="17">
    <location>
        <begin position="1061"/>
        <end position="1083"/>
    </location>
</feature>
<comment type="caution">
    <text evidence="19">The sequence shown here is derived from an EMBL/GenBank/DDBJ whole genome shotgun (WGS) entry which is preliminary data.</text>
</comment>
<feature type="binding site" evidence="15">
    <location>
        <position position="233"/>
    </location>
    <ligand>
        <name>ATP</name>
        <dbReference type="ChEBI" id="CHEBI:30616"/>
    </ligand>
</feature>
<reference evidence="19 20" key="1">
    <citation type="journal article" date="2023" name="BMC Biol.">
        <title>The compact genome of the sponge Oopsacas minuta (Hexactinellida) is lacking key metazoan core genes.</title>
        <authorList>
            <person name="Santini S."/>
            <person name="Schenkelaars Q."/>
            <person name="Jourda C."/>
            <person name="Duchesne M."/>
            <person name="Belahbib H."/>
            <person name="Rocher C."/>
            <person name="Selva M."/>
            <person name="Riesgo A."/>
            <person name="Vervoort M."/>
            <person name="Leys S.P."/>
            <person name="Kodjabachian L."/>
            <person name="Le Bivic A."/>
            <person name="Borchiellini C."/>
            <person name="Claverie J.M."/>
            <person name="Renard E."/>
        </authorList>
    </citation>
    <scope>NUCLEOTIDE SEQUENCE [LARGE SCALE GENOMIC DNA]</scope>
    <source>
        <strain evidence="19">SPO-2</strain>
    </source>
</reference>
<evidence type="ECO:0000256" key="2">
    <source>
        <dbReference type="ARBA" id="ARBA00004496"/>
    </source>
</evidence>
<dbReference type="GO" id="GO:0005737">
    <property type="term" value="C:cytoplasm"/>
    <property type="evidence" value="ECO:0007669"/>
    <property type="project" value="UniProtKB-SubCell"/>
</dbReference>
<accession>A0AAV7K5I7</accession>
<dbReference type="PROSITE" id="PS50012">
    <property type="entry name" value="RCC1_3"/>
    <property type="match status" value="4"/>
</dbReference>
<keyword evidence="11" id="KW-0418">Kinase</keyword>
<dbReference type="Pfam" id="PF14252">
    <property type="entry name" value="DUF4347"/>
    <property type="match status" value="1"/>
</dbReference>
<organism evidence="19 20">
    <name type="scientific">Oopsacas minuta</name>
    <dbReference type="NCBI Taxonomy" id="111878"/>
    <lineage>
        <taxon>Eukaryota</taxon>
        <taxon>Metazoa</taxon>
        <taxon>Porifera</taxon>
        <taxon>Hexactinellida</taxon>
        <taxon>Hexasterophora</taxon>
        <taxon>Lyssacinosida</taxon>
        <taxon>Leucopsacidae</taxon>
        <taxon>Oopsacas</taxon>
    </lineage>
</organism>
<comment type="cofactor">
    <cofactor evidence="1">
        <name>Mg(2+)</name>
        <dbReference type="ChEBI" id="CHEBI:18420"/>
    </cofactor>
</comment>
<proteinExistence type="inferred from homology"/>
<dbReference type="PROSITE" id="PS00108">
    <property type="entry name" value="PROTEIN_KINASE_ST"/>
    <property type="match status" value="1"/>
</dbReference>
<dbReference type="GO" id="GO:0005524">
    <property type="term" value="F:ATP binding"/>
    <property type="evidence" value="ECO:0007669"/>
    <property type="project" value="UniProtKB-UniRule"/>
</dbReference>
<dbReference type="PRINTS" id="PR00633">
    <property type="entry name" value="RCCNDNSATION"/>
</dbReference>
<dbReference type="GO" id="GO:0046872">
    <property type="term" value="F:metal ion binding"/>
    <property type="evidence" value="ECO:0007669"/>
    <property type="project" value="UniProtKB-KW"/>
</dbReference>
<dbReference type="EC" id="2.7.11.1" evidence="4"/>
<evidence type="ECO:0000313" key="20">
    <source>
        <dbReference type="Proteomes" id="UP001165289"/>
    </source>
</evidence>
<evidence type="ECO:0000256" key="1">
    <source>
        <dbReference type="ARBA" id="ARBA00001946"/>
    </source>
</evidence>
<dbReference type="InterPro" id="IPR009091">
    <property type="entry name" value="RCC1/BLIP-II"/>
</dbReference>
<feature type="coiled-coil region" evidence="16">
    <location>
        <begin position="1205"/>
        <end position="1271"/>
    </location>
</feature>
<evidence type="ECO:0000256" key="9">
    <source>
        <dbReference type="ARBA" id="ARBA00022723"/>
    </source>
</evidence>
<evidence type="ECO:0000256" key="10">
    <source>
        <dbReference type="ARBA" id="ARBA00022741"/>
    </source>
</evidence>
<dbReference type="SUPFAM" id="SSF56112">
    <property type="entry name" value="Protein kinase-like (PK-like)"/>
    <property type="match status" value="1"/>
</dbReference>
<evidence type="ECO:0000256" key="5">
    <source>
        <dbReference type="ARBA" id="ARBA00022490"/>
    </source>
</evidence>
<keyword evidence="20" id="KW-1185">Reference proteome</keyword>
<keyword evidence="9" id="KW-0479">Metal-binding</keyword>
<dbReference type="FunFam" id="3.30.200.20:FF:000097">
    <property type="entry name" value="Probable serine/threonine-protein kinase nek1"/>
    <property type="match status" value="1"/>
</dbReference>
<dbReference type="Pfam" id="PF00069">
    <property type="entry name" value="Pkinase"/>
    <property type="match status" value="1"/>
</dbReference>
<dbReference type="CDD" id="cd08215">
    <property type="entry name" value="STKc_Nek"/>
    <property type="match status" value="1"/>
</dbReference>
<dbReference type="PROSITE" id="PS00107">
    <property type="entry name" value="PROTEIN_KINASE_ATP"/>
    <property type="match status" value="1"/>
</dbReference>
<keyword evidence="12 15" id="KW-0067">ATP-binding</keyword>
<dbReference type="InterPro" id="IPR008271">
    <property type="entry name" value="Ser/Thr_kinase_AS"/>
</dbReference>
<evidence type="ECO:0000256" key="14">
    <source>
        <dbReference type="PROSITE-ProRule" id="PRU00235"/>
    </source>
</evidence>
<dbReference type="SMART" id="SM00220">
    <property type="entry name" value="S_TKc"/>
    <property type="match status" value="1"/>
</dbReference>
<comment type="subcellular location">
    <subcellularLocation>
        <location evidence="2">Cytoplasm</location>
    </subcellularLocation>
</comment>
<dbReference type="PANTHER" id="PTHR44535">
    <property type="entry name" value="PROTEIN CBG16200"/>
    <property type="match status" value="1"/>
</dbReference>
<feature type="domain" description="Protein kinase" evidence="18">
    <location>
        <begin position="204"/>
        <end position="460"/>
    </location>
</feature>
<evidence type="ECO:0000256" key="8">
    <source>
        <dbReference type="ARBA" id="ARBA00022679"/>
    </source>
</evidence>
<dbReference type="PROSITE" id="PS00626">
    <property type="entry name" value="RCC1_2"/>
    <property type="match status" value="1"/>
</dbReference>
<protein>
    <recommendedName>
        <fullName evidence="4">non-specific serine/threonine protein kinase</fullName>
        <ecNumber evidence="4">2.7.11.1</ecNumber>
    </recommendedName>
</protein>
<name>A0AAV7K5I7_9METZ</name>
<dbReference type="Pfam" id="PF00415">
    <property type="entry name" value="RCC1"/>
    <property type="match status" value="3"/>
</dbReference>
<evidence type="ECO:0000256" key="3">
    <source>
        <dbReference type="ARBA" id="ARBA00010886"/>
    </source>
</evidence>
<dbReference type="InterPro" id="IPR017441">
    <property type="entry name" value="Protein_kinase_ATP_BS"/>
</dbReference>
<evidence type="ECO:0000256" key="16">
    <source>
        <dbReference type="SAM" id="Coils"/>
    </source>
</evidence>
<evidence type="ECO:0000256" key="11">
    <source>
        <dbReference type="ARBA" id="ARBA00022777"/>
    </source>
</evidence>
<dbReference type="InterPro" id="IPR000719">
    <property type="entry name" value="Prot_kinase_dom"/>
</dbReference>
<keyword evidence="13" id="KW-0460">Magnesium</keyword>
<keyword evidence="5" id="KW-0963">Cytoplasm</keyword>
<dbReference type="Gene3D" id="3.30.200.20">
    <property type="entry name" value="Phosphorylase Kinase, domain 1"/>
    <property type="match status" value="1"/>
</dbReference>
<dbReference type="Gene3D" id="1.10.510.10">
    <property type="entry name" value="Transferase(Phosphotransferase) domain 1"/>
    <property type="match status" value="1"/>
</dbReference>
<dbReference type="FunFam" id="1.10.510.10:FF:000262">
    <property type="entry name" value="Serine/threonine-protein kinase Nek8"/>
    <property type="match status" value="1"/>
</dbReference>
<keyword evidence="7" id="KW-0597">Phosphoprotein</keyword>
<keyword evidence="10 15" id="KW-0547">Nucleotide-binding</keyword>
<feature type="repeat" description="RCC1" evidence="14">
    <location>
        <begin position="571"/>
        <end position="622"/>
    </location>
</feature>
<dbReference type="GO" id="GO:0004674">
    <property type="term" value="F:protein serine/threonine kinase activity"/>
    <property type="evidence" value="ECO:0007669"/>
    <property type="project" value="UniProtKB-KW"/>
</dbReference>
<feature type="repeat" description="RCC1" evidence="14">
    <location>
        <begin position="519"/>
        <end position="570"/>
    </location>
</feature>
<feature type="region of interest" description="Disordered" evidence="17">
    <location>
        <begin position="1350"/>
        <end position="1377"/>
    </location>
</feature>
<evidence type="ECO:0000313" key="19">
    <source>
        <dbReference type="EMBL" id="KAI6656492.1"/>
    </source>
</evidence>
<feature type="repeat" description="RCC1" evidence="14">
    <location>
        <begin position="679"/>
        <end position="748"/>
    </location>
</feature>
<evidence type="ECO:0000256" key="12">
    <source>
        <dbReference type="ARBA" id="ARBA00022840"/>
    </source>
</evidence>
<dbReference type="PANTHER" id="PTHR44535:SF5">
    <property type="entry name" value="PROTEIN KINASE DOMAIN-CONTAINING PROTEIN"/>
    <property type="match status" value="1"/>
</dbReference>
<gene>
    <name evidence="19" type="ORF">LOD99_1288</name>
</gene>
<keyword evidence="8" id="KW-0808">Transferase</keyword>
<dbReference type="PROSITE" id="PS50011">
    <property type="entry name" value="PROTEIN_KINASE_DOM"/>
    <property type="match status" value="1"/>
</dbReference>
<evidence type="ECO:0000256" key="13">
    <source>
        <dbReference type="ARBA" id="ARBA00022842"/>
    </source>
</evidence>
<comment type="similarity">
    <text evidence="3">Belongs to the protein kinase superfamily. NEK Ser/Thr protein kinase family. NIMA subfamily.</text>
</comment>
<keyword evidence="16" id="KW-0175">Coiled coil</keyword>
<evidence type="ECO:0000256" key="6">
    <source>
        <dbReference type="ARBA" id="ARBA00022527"/>
    </source>
</evidence>
<dbReference type="InterPro" id="IPR000408">
    <property type="entry name" value="Reg_chr_condens"/>
</dbReference>
<dbReference type="InterPro" id="IPR011009">
    <property type="entry name" value="Kinase-like_dom_sf"/>
</dbReference>
<dbReference type="Gene3D" id="2.130.10.30">
    <property type="entry name" value="Regulator of chromosome condensation 1/beta-lactamase-inhibitor protein II"/>
    <property type="match status" value="1"/>
</dbReference>
<dbReference type="InterPro" id="IPR025592">
    <property type="entry name" value="DUF4347"/>
</dbReference>
<feature type="coiled-coil region" evidence="16">
    <location>
        <begin position="1298"/>
        <end position="1339"/>
    </location>
</feature>
<evidence type="ECO:0000256" key="7">
    <source>
        <dbReference type="ARBA" id="ARBA00022553"/>
    </source>
</evidence>
<evidence type="ECO:0000256" key="17">
    <source>
        <dbReference type="SAM" id="MobiDB-lite"/>
    </source>
</evidence>
<dbReference type="EMBL" id="JAKMXF010000144">
    <property type="protein sequence ID" value="KAI6656492.1"/>
    <property type="molecule type" value="Genomic_DNA"/>
</dbReference>
<dbReference type="SUPFAM" id="SSF50985">
    <property type="entry name" value="RCC1/BLIP-II"/>
    <property type="match status" value="1"/>
</dbReference>
<evidence type="ECO:0000256" key="15">
    <source>
        <dbReference type="PROSITE-ProRule" id="PRU10141"/>
    </source>
</evidence>
<sequence length="1377" mass="154055">MDHPIFSISHEDQLNKVLGNESSPLLVLISNRVRCCQNLTEMTHPNVVVPVLYKYESSLDMILGMVTQALNGKRAANIALICQGRKGVINLCTQKELTLESVKSGEIKSFFLHLVSDHMDSKNEKKRLDILGSPVAECLEGIQLLELLEKVLKVEVYSSSSFYGQELNLCINGDDYVMPISFFYFDSDKLKDWQGLAVPSLEMFEKIRTVGRGTFGAAVLYRRKEDNMFVVLKEISMIGLLEKEKDLVRSEVSILSMLEHPNIITYYDSFYLDDGSLMIEMEYADGGTLAQYIQKRETPIPEYQILYMFHQMSLAVRYIHSRKILHRDLKTANVFLTLEETVKLGDFGISKVLDSSEQHAQTALGSPHYISPEICEGKPYNAKSDIWALGCILHEMAELKKPFDGTNLPALIMKIVDCTFVPIKGDYSDGLKQLVLEMLRYDPESRPSSTQIAQEHLPQLLDSLQEKMQIEANKGNVNTYLYKFSASKLSTDPITLPDGIKVDQVSVGFSHIGLITSDKQVFMWGSGTRGQLGHGHPGSFMQPERLILHKEASIINIQCGKDFTLFLNDTGIPLSCGACDQYCLGKKTETDICVPSIIEGLITCQIVQLSCGELHAMGVTSEGEVYGWGVGKDGRLGTGTETNQFVPKEVVVVSVDNVKETIKQVVCGLDGTMFLTNSHTLYACGSNRNNKLGLNKKPTMLMTMRLFTKDQKMQVERSLIPTPVKVMTKHMVLDVSLGATHSVVLVDNGKVLAFGRKKEGQRGIVKSKGTENENKDVSCIAVSCGSIVSCCELMTVIACEEHTLQVVGSRQLFKLPLEKYLEMGGERRNESTPPHLAPSPDAPVALAIQSRDLIKGVRKLSQSGESYLSILDLSQGPNTKLVYLDLLKNCLKQLYAETEPEKSRKKPAQNSVMSMDTRIVNSLTNIPFFSEGQELSSSEIDIKQIACFGSNVVILVESAATLSSGGKQLIPQEELHNQNIKRIIRNQNRPSTGTRTVELKRVTPSLDPPPIQERTIVRNDLLLSADSTMAQWIRKEMSVPSQPWHPNIIQRSPIKCSLNDMPQAPHGEDTKGSAPTLGDSENGNINFQSIRMINAMSRKKSYQPQEDDPAMRLTPYDNFNESTDGFIQSRKQVAQSREQLIGIVKSSTDKHTIHNLALLEEKKTILSPDNCSSNVMPPITVTSALSEDSESATRKDFVSRPVKNRRRSLTEAKKLKEENLSYQQKYIQLEDKLKILERQKVESVYELEKHIQQLEHDLFDSINKVDEMKTEGENNVQKFQAESQQYLNQMKIMHQHEIINLQSEIQREKSNNLEQSNEISYLKSELQTANESLERLLRQNGKITSARVRLSKDKPPGTAPPISDIGDPAKSGICSVM</sequence>
<evidence type="ECO:0000259" key="18">
    <source>
        <dbReference type="PROSITE" id="PS50011"/>
    </source>
</evidence>
<dbReference type="Proteomes" id="UP001165289">
    <property type="component" value="Unassembled WGS sequence"/>
</dbReference>
<keyword evidence="6" id="KW-0723">Serine/threonine-protein kinase</keyword>
<feature type="repeat" description="RCC1" evidence="14">
    <location>
        <begin position="623"/>
        <end position="678"/>
    </location>
</feature>
<evidence type="ECO:0000256" key="4">
    <source>
        <dbReference type="ARBA" id="ARBA00012513"/>
    </source>
</evidence>